<dbReference type="VEuPathDB" id="GiardiaDB:SS50377_22247"/>
<dbReference type="AlphaFoldDB" id="V6LF05"/>
<name>V6LF05_9EUKA</name>
<feature type="region of interest" description="Disordered" evidence="1">
    <location>
        <begin position="191"/>
        <end position="212"/>
    </location>
</feature>
<dbReference type="InterPro" id="IPR010736">
    <property type="entry name" value="SHIPPO-rpt"/>
</dbReference>
<dbReference type="EMBL" id="KI546166">
    <property type="protein sequence ID" value="EST42261.1"/>
    <property type="molecule type" value="Genomic_DNA"/>
</dbReference>
<reference evidence="3" key="2">
    <citation type="submission" date="2020-12" db="EMBL/GenBank/DDBJ databases">
        <title>New Spironucleus salmonicida genome in near-complete chromosomes.</title>
        <authorList>
            <person name="Xu F."/>
            <person name="Kurt Z."/>
            <person name="Jimenez-Gonzalez A."/>
            <person name="Astvaldsson A."/>
            <person name="Andersson J.O."/>
            <person name="Svard S.G."/>
        </authorList>
    </citation>
    <scope>NUCLEOTIDE SEQUENCE</scope>
    <source>
        <strain evidence="3">ATCC 50377</strain>
    </source>
</reference>
<accession>V6LF05</accession>
<protein>
    <recommendedName>
        <fullName evidence="5">SHIPPO 1-like protein</fullName>
    </recommendedName>
</protein>
<dbReference type="PANTHER" id="PTHR21580">
    <property type="entry name" value="SHIPPO-1-RELATED"/>
    <property type="match status" value="1"/>
</dbReference>
<gene>
    <name evidence="2" type="ORF">SS50377_18561</name>
    <name evidence="3" type="ORF">SS50377_22247</name>
</gene>
<dbReference type="OrthoDB" id="406368at2759"/>
<sequence>MSATDVIIADILVPSPAQYTPNSTFTKNHAPDFSISSRHAILRSYQNQICPGSYNPTHMITDKQSPSFSHRGRTSTYNYVPEYKNQIPGPGAHTAFPAHGRALNTAPSYSFSGKYTIKQEQTPGPNKYDPKQIYRDSESFSMRGKHGDLYNGASTTGIIAAGDYNPNKQVISQQNPQFSIRGKFYIKEEHCSPGPQKYSSQQSSIKKNGGSTMSARYNRGWRIF</sequence>
<dbReference type="Pfam" id="PF07004">
    <property type="entry name" value="SHIPPO-rpt"/>
    <property type="match status" value="6"/>
</dbReference>
<dbReference type="EMBL" id="AUWU02000003">
    <property type="protein sequence ID" value="KAH0574632.1"/>
    <property type="molecule type" value="Genomic_DNA"/>
</dbReference>
<keyword evidence="4" id="KW-1185">Reference proteome</keyword>
<dbReference type="PANTHER" id="PTHR21580:SF28">
    <property type="entry name" value="BOREALIN N-TERMINAL DOMAIN-CONTAINING PROTEIN-RELATED"/>
    <property type="match status" value="1"/>
</dbReference>
<evidence type="ECO:0000313" key="2">
    <source>
        <dbReference type="EMBL" id="EST42261.1"/>
    </source>
</evidence>
<evidence type="ECO:0000256" key="1">
    <source>
        <dbReference type="SAM" id="MobiDB-lite"/>
    </source>
</evidence>
<proteinExistence type="predicted"/>
<evidence type="ECO:0008006" key="5">
    <source>
        <dbReference type="Google" id="ProtNLM"/>
    </source>
</evidence>
<dbReference type="Proteomes" id="UP000018208">
    <property type="component" value="Unassembled WGS sequence"/>
</dbReference>
<evidence type="ECO:0000313" key="4">
    <source>
        <dbReference type="Proteomes" id="UP000018208"/>
    </source>
</evidence>
<reference evidence="2 3" key="1">
    <citation type="journal article" date="2014" name="PLoS Genet.">
        <title>The Genome of Spironucleus salmonicida Highlights a Fish Pathogen Adapted to Fluctuating Environments.</title>
        <authorList>
            <person name="Xu F."/>
            <person name="Jerlstrom-Hultqvist J."/>
            <person name="Einarsson E."/>
            <person name="Astvaldsson A."/>
            <person name="Svard S.G."/>
            <person name="Andersson J.O."/>
        </authorList>
    </citation>
    <scope>NUCLEOTIDE SEQUENCE</scope>
    <source>
        <strain evidence="3">ATCC 50377</strain>
    </source>
</reference>
<dbReference type="InterPro" id="IPR051291">
    <property type="entry name" value="CIMAP"/>
</dbReference>
<organism evidence="2">
    <name type="scientific">Spironucleus salmonicida</name>
    <dbReference type="NCBI Taxonomy" id="348837"/>
    <lineage>
        <taxon>Eukaryota</taxon>
        <taxon>Metamonada</taxon>
        <taxon>Diplomonadida</taxon>
        <taxon>Hexamitidae</taxon>
        <taxon>Hexamitinae</taxon>
        <taxon>Spironucleus</taxon>
    </lineage>
</organism>
<evidence type="ECO:0000313" key="3">
    <source>
        <dbReference type="EMBL" id="KAH0574632.1"/>
    </source>
</evidence>
<feature type="compositionally biased region" description="Low complexity" evidence="1">
    <location>
        <begin position="196"/>
        <end position="207"/>
    </location>
</feature>